<dbReference type="AlphaFoldDB" id="A0A7D5PCJ8"/>
<dbReference type="Proteomes" id="UP000509346">
    <property type="component" value="Chromosome"/>
</dbReference>
<proteinExistence type="predicted"/>
<dbReference type="RefSeq" id="WP_179918434.1">
    <property type="nucleotide sequence ID" value="NZ_CP058909.1"/>
</dbReference>
<gene>
    <name evidence="2" type="ORF">HZS54_17875</name>
</gene>
<evidence type="ECO:0000313" key="2">
    <source>
        <dbReference type="EMBL" id="QLH83385.1"/>
    </source>
</evidence>
<reference evidence="2 3" key="1">
    <citation type="submission" date="2020-07" db="EMBL/GenBank/DDBJ databases">
        <title>Halosimplex litoreum sp. nov. and Halosimplex rubrum sp. nov., isolated from different salt environments.</title>
        <authorList>
            <person name="Cui H."/>
        </authorList>
    </citation>
    <scope>NUCLEOTIDE SEQUENCE [LARGE SCALE GENOMIC DNA]</scope>
    <source>
        <strain evidence="2 3">R2</strain>
    </source>
</reference>
<dbReference type="InterPro" id="IPR007374">
    <property type="entry name" value="ASCH_domain"/>
</dbReference>
<organism evidence="2 3">
    <name type="scientific">Halosimplex pelagicum</name>
    <dbReference type="NCBI Taxonomy" id="869886"/>
    <lineage>
        <taxon>Archaea</taxon>
        <taxon>Methanobacteriati</taxon>
        <taxon>Methanobacteriota</taxon>
        <taxon>Stenosarchaea group</taxon>
        <taxon>Halobacteria</taxon>
        <taxon>Halobacteriales</taxon>
        <taxon>Haloarculaceae</taxon>
        <taxon>Halosimplex</taxon>
    </lineage>
</organism>
<evidence type="ECO:0000259" key="1">
    <source>
        <dbReference type="Pfam" id="PF04266"/>
    </source>
</evidence>
<dbReference type="OrthoDB" id="31314at2157"/>
<dbReference type="EMBL" id="CP058909">
    <property type="protein sequence ID" value="QLH83385.1"/>
    <property type="molecule type" value="Genomic_DNA"/>
</dbReference>
<protein>
    <submittedName>
        <fullName evidence="2">ASCH domain-containing protein</fullName>
    </submittedName>
</protein>
<sequence length="111" mass="12130">MSRLSELEFAEDLVVPILDGDKTGTVRYGPVSVYVGEEVSAITPDGSEFATIEITRSAKLNAIEALAVLDVFGAEYPADTVDELLEGVNRHYEASIRPETTVRVLVFEVVR</sequence>
<evidence type="ECO:0000313" key="3">
    <source>
        <dbReference type="Proteomes" id="UP000509346"/>
    </source>
</evidence>
<dbReference type="GeneID" id="56084498"/>
<dbReference type="KEGG" id="hpel:HZS54_17875"/>
<dbReference type="SUPFAM" id="SSF88697">
    <property type="entry name" value="PUA domain-like"/>
    <property type="match status" value="1"/>
</dbReference>
<feature type="domain" description="ASCH" evidence="1">
    <location>
        <begin position="8"/>
        <end position="110"/>
    </location>
</feature>
<dbReference type="Pfam" id="PF04266">
    <property type="entry name" value="ASCH"/>
    <property type="match status" value="1"/>
</dbReference>
<dbReference type="InterPro" id="IPR015947">
    <property type="entry name" value="PUA-like_sf"/>
</dbReference>
<keyword evidence="3" id="KW-1185">Reference proteome</keyword>
<name>A0A7D5PCJ8_9EURY</name>
<accession>A0A7D5PCJ8</accession>